<organism evidence="2 3">
    <name type="scientific">Grifola frondosa</name>
    <name type="common">Maitake</name>
    <name type="synonym">Polyporus frondosus</name>
    <dbReference type="NCBI Taxonomy" id="5627"/>
    <lineage>
        <taxon>Eukaryota</taxon>
        <taxon>Fungi</taxon>
        <taxon>Dikarya</taxon>
        <taxon>Basidiomycota</taxon>
        <taxon>Agaricomycotina</taxon>
        <taxon>Agaricomycetes</taxon>
        <taxon>Polyporales</taxon>
        <taxon>Grifolaceae</taxon>
        <taxon>Grifola</taxon>
    </lineage>
</organism>
<dbReference type="GO" id="GO:0005737">
    <property type="term" value="C:cytoplasm"/>
    <property type="evidence" value="ECO:0007669"/>
    <property type="project" value="TreeGrafter"/>
</dbReference>
<dbReference type="PANTHER" id="PTHR45982">
    <property type="entry name" value="REGULATOR OF CHROMOSOME CONDENSATION"/>
    <property type="match status" value="1"/>
</dbReference>
<dbReference type="InterPro" id="IPR051553">
    <property type="entry name" value="Ran_GTPase-activating"/>
</dbReference>
<dbReference type="OrthoDB" id="61110at2759"/>
<comment type="caution">
    <text evidence="2">The sequence shown here is derived from an EMBL/GenBank/DDBJ whole genome shotgun (WGS) entry which is preliminary data.</text>
</comment>
<dbReference type="PANTHER" id="PTHR45982:SF1">
    <property type="entry name" value="REGULATOR OF CHROMOSOME CONDENSATION"/>
    <property type="match status" value="1"/>
</dbReference>
<dbReference type="Proteomes" id="UP000092993">
    <property type="component" value="Unassembled WGS sequence"/>
</dbReference>
<proteinExistence type="predicted"/>
<evidence type="ECO:0000313" key="3">
    <source>
        <dbReference type="Proteomes" id="UP000092993"/>
    </source>
</evidence>
<dbReference type="SUPFAM" id="SSF50985">
    <property type="entry name" value="RCC1/BLIP-II"/>
    <property type="match status" value="1"/>
</dbReference>
<dbReference type="PRINTS" id="PR00633">
    <property type="entry name" value="RCCNDNSATION"/>
</dbReference>
<dbReference type="PROSITE" id="PS50012">
    <property type="entry name" value="RCC1_3"/>
    <property type="match status" value="1"/>
</dbReference>
<name>A0A1C7M7H3_GRIFR</name>
<evidence type="ECO:0000256" key="1">
    <source>
        <dbReference type="PROSITE-ProRule" id="PRU00235"/>
    </source>
</evidence>
<dbReference type="GO" id="GO:0005085">
    <property type="term" value="F:guanyl-nucleotide exchange factor activity"/>
    <property type="evidence" value="ECO:0007669"/>
    <property type="project" value="TreeGrafter"/>
</dbReference>
<dbReference type="InterPro" id="IPR009091">
    <property type="entry name" value="RCC1/BLIP-II"/>
</dbReference>
<dbReference type="Gene3D" id="2.130.10.30">
    <property type="entry name" value="Regulator of chromosome condensation 1/beta-lactamase-inhibitor protein II"/>
    <property type="match status" value="1"/>
</dbReference>
<feature type="repeat" description="RCC1" evidence="1">
    <location>
        <begin position="65"/>
        <end position="160"/>
    </location>
</feature>
<dbReference type="AlphaFoldDB" id="A0A1C7M7H3"/>
<keyword evidence="3" id="KW-1185">Reference proteome</keyword>
<dbReference type="InterPro" id="IPR000408">
    <property type="entry name" value="Reg_chr_condens"/>
</dbReference>
<dbReference type="STRING" id="5627.A0A1C7M7H3"/>
<protein>
    <submittedName>
        <fullName evidence="2">Regulator of chromosome condensation</fullName>
    </submittedName>
</protein>
<dbReference type="EMBL" id="LUGG01000007">
    <property type="protein sequence ID" value="OBZ72840.1"/>
    <property type="molecule type" value="Genomic_DNA"/>
</dbReference>
<sequence length="358" mass="38651">MENATLLLTKAFPPAAYLGYIPWLQCHHWPLDRLGEAISPVPISRLKSAYAAADNNYLLLLTTEGDVYTLGASELGQLGPRVSGRHISKVVLGGLRTHKAVVIGSENSRGETETGTRPANIDQIVTLSQKVAGMSKAHLGCTTVVEIAGDNAHTLFLTSDDKVYGCGTTIDGVLGLADDDPAFAERAFWDCLPEPALITFPDDDDPVMHITCAAFSNLAVTKHGVLYAWGQNTCAQGGSSYSAKAVSCGGQHYFAEPSLGDNIRLVCRVLLDICLAAFWLTDNEDTGFPSQAAHIHIFGHMNSWNRQYNCTRYSHWHGTEFAPKDVMYAPDGVWSCKLLDSASSIKNCVMSKISAAGQ</sequence>
<gene>
    <name evidence="2" type="primary">RCC1</name>
    <name evidence="2" type="ORF">A0H81_07060</name>
</gene>
<accession>A0A1C7M7H3</accession>
<reference evidence="2 3" key="1">
    <citation type="submission" date="2016-03" db="EMBL/GenBank/DDBJ databases">
        <title>Whole genome sequencing of Grifola frondosa 9006-11.</title>
        <authorList>
            <person name="Min B."/>
            <person name="Park H."/>
            <person name="Kim J.-G."/>
            <person name="Cho H."/>
            <person name="Oh Y.-L."/>
            <person name="Kong W.-S."/>
            <person name="Choi I.-G."/>
        </authorList>
    </citation>
    <scope>NUCLEOTIDE SEQUENCE [LARGE SCALE GENOMIC DNA]</scope>
    <source>
        <strain evidence="2 3">9006-11</strain>
    </source>
</reference>
<evidence type="ECO:0000313" key="2">
    <source>
        <dbReference type="EMBL" id="OBZ72840.1"/>
    </source>
</evidence>